<feature type="compositionally biased region" description="Basic and acidic residues" evidence="1">
    <location>
        <begin position="19"/>
        <end position="29"/>
    </location>
</feature>
<keyword evidence="3" id="KW-1185">Reference proteome</keyword>
<feature type="region of interest" description="Disordered" evidence="1">
    <location>
        <begin position="74"/>
        <end position="118"/>
    </location>
</feature>
<evidence type="ECO:0000313" key="2">
    <source>
        <dbReference type="EMBL" id="SPO40825.1"/>
    </source>
</evidence>
<dbReference type="EMBL" id="OOIP01000022">
    <property type="protein sequence ID" value="SPO40825.1"/>
    <property type="molecule type" value="Genomic_DNA"/>
</dbReference>
<reference evidence="2 3" key="1">
    <citation type="submission" date="2018-03" db="EMBL/GenBank/DDBJ databases">
        <authorList>
            <person name="Guldener U."/>
        </authorList>
    </citation>
    <scope>NUCLEOTIDE SEQUENCE [LARGE SCALE GENOMIC DNA]</scope>
    <source>
        <strain evidence="2 3">DAOM196992</strain>
    </source>
</reference>
<evidence type="ECO:0000256" key="1">
    <source>
        <dbReference type="SAM" id="MobiDB-lite"/>
    </source>
</evidence>
<protein>
    <submittedName>
        <fullName evidence="2">Uncharacterized protein</fullName>
    </submittedName>
</protein>
<accession>A0A5C3FAX0</accession>
<name>A0A5C3FAX0_9BASI</name>
<gene>
    <name evidence="2" type="ORF">PSFLO_06307</name>
</gene>
<dbReference type="AlphaFoldDB" id="A0A5C3FAX0"/>
<evidence type="ECO:0000313" key="3">
    <source>
        <dbReference type="Proteomes" id="UP000323386"/>
    </source>
</evidence>
<sequence>MIAIGCPAVGGPGRPSGGKPDRKSTDRPPVRPPDSNHSLARTLANFDSGGRSPWPRLQPGLACLFWEEGERARTLAARPQRQPKKNNQPPASEQKKSFANTGQRGLLAAGTRSSASAQADASATAQLEGMPLAATAVAVAVTCEG</sequence>
<dbReference type="Proteomes" id="UP000323386">
    <property type="component" value="Unassembled WGS sequence"/>
</dbReference>
<feature type="region of interest" description="Disordered" evidence="1">
    <location>
        <begin position="1"/>
        <end position="54"/>
    </location>
</feature>
<organism evidence="2 3">
    <name type="scientific">Pseudozyma flocculosa</name>
    <dbReference type="NCBI Taxonomy" id="84751"/>
    <lineage>
        <taxon>Eukaryota</taxon>
        <taxon>Fungi</taxon>
        <taxon>Dikarya</taxon>
        <taxon>Basidiomycota</taxon>
        <taxon>Ustilaginomycotina</taxon>
        <taxon>Ustilaginomycetes</taxon>
        <taxon>Ustilaginales</taxon>
        <taxon>Ustilaginaceae</taxon>
        <taxon>Pseudozyma</taxon>
    </lineage>
</organism>
<proteinExistence type="predicted"/>